<keyword evidence="3" id="KW-1185">Reference proteome</keyword>
<reference evidence="2 3" key="1">
    <citation type="submission" date="2020-04" db="EMBL/GenBank/DDBJ databases">
        <authorList>
            <person name="Klaysubun C."/>
            <person name="Duangmal K."/>
            <person name="Lipun K."/>
        </authorList>
    </citation>
    <scope>NUCLEOTIDE SEQUENCE [LARGE SCALE GENOMIC DNA]</scope>
    <source>
        <strain evidence="2 3">K10HN5</strain>
    </source>
</reference>
<dbReference type="InterPro" id="IPR000073">
    <property type="entry name" value="AB_hydrolase_1"/>
</dbReference>
<gene>
    <name evidence="2" type="ORF">HF526_06760</name>
</gene>
<evidence type="ECO:0000313" key="3">
    <source>
        <dbReference type="Proteomes" id="UP000820669"/>
    </source>
</evidence>
<keyword evidence="2" id="KW-0378">Hydrolase</keyword>
<evidence type="ECO:0000259" key="1">
    <source>
        <dbReference type="Pfam" id="PF12697"/>
    </source>
</evidence>
<proteinExistence type="predicted"/>
<dbReference type="InterPro" id="IPR050266">
    <property type="entry name" value="AB_hydrolase_sf"/>
</dbReference>
<name>A0ABX1S7Y0_9PSEU</name>
<dbReference type="PRINTS" id="PR00111">
    <property type="entry name" value="ABHYDROLASE"/>
</dbReference>
<dbReference type="PANTHER" id="PTHR43798:SF33">
    <property type="entry name" value="HYDROLASE, PUTATIVE (AFU_ORTHOLOGUE AFUA_2G14860)-RELATED"/>
    <property type="match status" value="1"/>
</dbReference>
<dbReference type="GO" id="GO:0016787">
    <property type="term" value="F:hydrolase activity"/>
    <property type="evidence" value="ECO:0007669"/>
    <property type="project" value="UniProtKB-KW"/>
</dbReference>
<sequence length="291" mass="31010">MTSGGDPGRRLGWPSCTVRGRPVSYLSAGDGPPLLFLHGWGLSHASYRGTLRRLVDHGMRVLAPALPGFGGTPDLPADELSLAGYARWTGDFLDAVGVAEPVTLVGHSFGGGVAIRIAHDGPHRVSRLVLVNSIGGSAWTDGTGVLRAMRERPMWDWGLHLRADVLPLRRLTRVLPVIMDDAVGNLLRNPLAIWRVANLARTADLRAELEVLKRRRLPVVVIWGRRDRVIPAASMAALSAALGDPGVVTVDGNHSWLLSDPRAFVEVITNVLQPGVADPGEDAGPATGCSA</sequence>
<accession>A0ABX1S7Y0</accession>
<dbReference type="SUPFAM" id="SSF53474">
    <property type="entry name" value="alpha/beta-Hydrolases"/>
    <property type="match status" value="1"/>
</dbReference>
<comment type="caution">
    <text evidence="2">The sequence shown here is derived from an EMBL/GenBank/DDBJ whole genome shotgun (WGS) entry which is preliminary data.</text>
</comment>
<dbReference type="Gene3D" id="3.40.50.1820">
    <property type="entry name" value="alpha/beta hydrolase"/>
    <property type="match status" value="1"/>
</dbReference>
<dbReference type="InterPro" id="IPR029058">
    <property type="entry name" value="AB_hydrolase_fold"/>
</dbReference>
<dbReference type="PANTHER" id="PTHR43798">
    <property type="entry name" value="MONOACYLGLYCEROL LIPASE"/>
    <property type="match status" value="1"/>
</dbReference>
<dbReference type="Pfam" id="PF12697">
    <property type="entry name" value="Abhydrolase_6"/>
    <property type="match status" value="1"/>
</dbReference>
<organism evidence="2 3">
    <name type="scientific">Pseudonocardia acidicola</name>
    <dbReference type="NCBI Taxonomy" id="2724939"/>
    <lineage>
        <taxon>Bacteria</taxon>
        <taxon>Bacillati</taxon>
        <taxon>Actinomycetota</taxon>
        <taxon>Actinomycetes</taxon>
        <taxon>Pseudonocardiales</taxon>
        <taxon>Pseudonocardiaceae</taxon>
        <taxon>Pseudonocardia</taxon>
    </lineage>
</organism>
<feature type="domain" description="AB hydrolase-1" evidence="1">
    <location>
        <begin position="34"/>
        <end position="266"/>
    </location>
</feature>
<dbReference type="EMBL" id="JAAXLA010000008">
    <property type="protein sequence ID" value="NMH97019.1"/>
    <property type="molecule type" value="Genomic_DNA"/>
</dbReference>
<evidence type="ECO:0000313" key="2">
    <source>
        <dbReference type="EMBL" id="NMH97019.1"/>
    </source>
</evidence>
<dbReference type="Proteomes" id="UP000820669">
    <property type="component" value="Unassembled WGS sequence"/>
</dbReference>
<dbReference type="RefSeq" id="WP_169380403.1">
    <property type="nucleotide sequence ID" value="NZ_JAAXLA010000008.1"/>
</dbReference>
<protein>
    <submittedName>
        <fullName evidence="2">Alpha/beta fold hydrolase</fullName>
    </submittedName>
</protein>